<protein>
    <submittedName>
        <fullName evidence="1">Uncharacterized protein</fullName>
    </submittedName>
</protein>
<gene>
    <name evidence="1" type="ORF">HLUCCA11_18390</name>
</gene>
<dbReference type="AlphaFoldDB" id="A0A0P7YSB4"/>
<dbReference type="EMBL" id="LJZR01000031">
    <property type="protein sequence ID" value="KPQ33496.1"/>
    <property type="molecule type" value="Genomic_DNA"/>
</dbReference>
<evidence type="ECO:0000313" key="2">
    <source>
        <dbReference type="Proteomes" id="UP000050465"/>
    </source>
</evidence>
<sequence>MYSDNKISQLFGDQSLAYVKNRHRGGTNNEKGNTYENFYTTYKIALLSADAIEKQASIKFYSQVLSFVDDLIILYEEENRLQHHQLKNSLNVSWGSDLKSISNDFEKQEILNQSIDKASELVLVVSDQPLQQRLSAAIPAAIQAFSKVAYFPHRRTLMQVIHAVPEFYEAIKYLCAFEDPAPDKIECVAQVLLGSWSSCSKSGLSVIDILTKAQNSSPSFIRSFDGTLLLDSEVASILSNIANFQFNLSKGFLHWQYGHNIDQGTIPYCISHPNFRRFQERIKASNPKTFEEFEILL</sequence>
<comment type="caution">
    <text evidence="1">The sequence shown here is derived from an EMBL/GenBank/DDBJ whole genome shotgun (WGS) entry which is preliminary data.</text>
</comment>
<evidence type="ECO:0000313" key="1">
    <source>
        <dbReference type="EMBL" id="KPQ33496.1"/>
    </source>
</evidence>
<dbReference type="STRING" id="1666911.HLUCCA11_18390"/>
<reference evidence="1 2" key="1">
    <citation type="submission" date="2015-09" db="EMBL/GenBank/DDBJ databases">
        <title>Identification and resolution of microdiversity through metagenomic sequencing of parallel consortia.</title>
        <authorList>
            <person name="Nelson W.C."/>
            <person name="Romine M.F."/>
            <person name="Lindemann S.R."/>
        </authorList>
    </citation>
    <scope>NUCLEOTIDE SEQUENCE [LARGE SCALE GENOMIC DNA]</scope>
    <source>
        <strain evidence="1">Ana</strain>
    </source>
</reference>
<organism evidence="1 2">
    <name type="scientific">Phormidesmis priestleyi Ana</name>
    <dbReference type="NCBI Taxonomy" id="1666911"/>
    <lineage>
        <taxon>Bacteria</taxon>
        <taxon>Bacillati</taxon>
        <taxon>Cyanobacteriota</taxon>
        <taxon>Cyanophyceae</taxon>
        <taxon>Leptolyngbyales</taxon>
        <taxon>Leptolyngbyaceae</taxon>
        <taxon>Phormidesmis</taxon>
    </lineage>
</organism>
<dbReference type="Proteomes" id="UP000050465">
    <property type="component" value="Unassembled WGS sequence"/>
</dbReference>
<proteinExistence type="predicted"/>
<accession>A0A0P7YSB4</accession>
<name>A0A0P7YSB4_9CYAN</name>